<feature type="region of interest" description="Disordered" evidence="1">
    <location>
        <begin position="113"/>
        <end position="211"/>
    </location>
</feature>
<name>A0ABT6A4J4_9ACTN</name>
<keyword evidence="3" id="KW-1185">Reference proteome</keyword>
<sequence length="211" mass="22072">MNRASLGLAVGAGYVLGRTKKMKLAFAVGTLVAGKKLQLSPTAVLDLVRTRLDANPAFKEIGGQLREDFRGVGKAATGAILERQMEGLANRLHSRTAGVRDRIEGVAPDLDDVDDVADKATGGRGGKLTGRSSRSADSEEESDEQAQDADRPAPRKRTQARKSAASDGRKTAPRKRSQTAGKKAASSPAKKAAGTARRSPRGGAKGERGNG</sequence>
<evidence type="ECO:0000256" key="1">
    <source>
        <dbReference type="SAM" id="MobiDB-lite"/>
    </source>
</evidence>
<organism evidence="2 3">
    <name type="scientific">Streptomyces tropicalis</name>
    <dbReference type="NCBI Taxonomy" id="3034234"/>
    <lineage>
        <taxon>Bacteria</taxon>
        <taxon>Bacillati</taxon>
        <taxon>Actinomycetota</taxon>
        <taxon>Actinomycetes</taxon>
        <taxon>Kitasatosporales</taxon>
        <taxon>Streptomycetaceae</taxon>
        <taxon>Streptomyces</taxon>
    </lineage>
</organism>
<dbReference type="RefSeq" id="WP_276109097.1">
    <property type="nucleotide sequence ID" value="NZ_JARJBB010000005.1"/>
</dbReference>
<dbReference type="Proteomes" id="UP001221150">
    <property type="component" value="Unassembled WGS sequence"/>
</dbReference>
<feature type="compositionally biased region" description="Low complexity" evidence="1">
    <location>
        <begin position="179"/>
        <end position="196"/>
    </location>
</feature>
<accession>A0ABT6A4J4</accession>
<dbReference type="EMBL" id="JARJBB010000005">
    <property type="protein sequence ID" value="MDF3299547.1"/>
    <property type="molecule type" value="Genomic_DNA"/>
</dbReference>
<feature type="compositionally biased region" description="Acidic residues" evidence="1">
    <location>
        <begin position="138"/>
        <end position="147"/>
    </location>
</feature>
<evidence type="ECO:0000313" key="2">
    <source>
        <dbReference type="EMBL" id="MDF3299547.1"/>
    </source>
</evidence>
<evidence type="ECO:0000313" key="3">
    <source>
        <dbReference type="Proteomes" id="UP001221150"/>
    </source>
</evidence>
<gene>
    <name evidence="2" type="ORF">P3H78_13070</name>
</gene>
<proteinExistence type="predicted"/>
<reference evidence="2 3" key="1">
    <citation type="submission" date="2023-03" db="EMBL/GenBank/DDBJ databases">
        <title>Draft genome sequence of Streptomyces sp. K1PA1 isolated from peat swamp forest in Thailand.</title>
        <authorList>
            <person name="Klaysubun C."/>
            <person name="Duangmal K."/>
        </authorList>
    </citation>
    <scope>NUCLEOTIDE SEQUENCE [LARGE SCALE GENOMIC DNA]</scope>
    <source>
        <strain evidence="2 3">K1PA1</strain>
    </source>
</reference>
<protein>
    <submittedName>
        <fullName evidence="2">DNA primase</fullName>
    </submittedName>
</protein>
<comment type="caution">
    <text evidence="2">The sequence shown here is derived from an EMBL/GenBank/DDBJ whole genome shotgun (WGS) entry which is preliminary data.</text>
</comment>